<gene>
    <name evidence="3" type="ORF">HZA61_05085</name>
</gene>
<evidence type="ECO:0000259" key="2">
    <source>
        <dbReference type="PROSITE" id="PS50109"/>
    </source>
</evidence>
<dbReference type="EMBL" id="JACRIW010000038">
    <property type="protein sequence ID" value="MBI5168842.1"/>
    <property type="molecule type" value="Genomic_DNA"/>
</dbReference>
<dbReference type="PROSITE" id="PS50109">
    <property type="entry name" value="HIS_KIN"/>
    <property type="match status" value="1"/>
</dbReference>
<dbReference type="InterPro" id="IPR005467">
    <property type="entry name" value="His_kinase_dom"/>
</dbReference>
<dbReference type="Pfam" id="PF02518">
    <property type="entry name" value="HATPase_c"/>
    <property type="match status" value="1"/>
</dbReference>
<proteinExistence type="predicted"/>
<dbReference type="AlphaFoldDB" id="A0A933SA92"/>
<organism evidence="3 4">
    <name type="scientific">Eiseniibacteriota bacterium</name>
    <dbReference type="NCBI Taxonomy" id="2212470"/>
    <lineage>
        <taxon>Bacteria</taxon>
        <taxon>Candidatus Eiseniibacteriota</taxon>
    </lineage>
</organism>
<dbReference type="InterPro" id="IPR036890">
    <property type="entry name" value="HATPase_C_sf"/>
</dbReference>
<feature type="domain" description="Histidine kinase" evidence="2">
    <location>
        <begin position="398"/>
        <end position="605"/>
    </location>
</feature>
<dbReference type="InterPro" id="IPR052023">
    <property type="entry name" value="Histidine_kinase_KdpD"/>
</dbReference>
<accession>A0A933SA92</accession>
<dbReference type="PANTHER" id="PTHR45569">
    <property type="entry name" value="SENSOR PROTEIN KDPD"/>
    <property type="match status" value="1"/>
</dbReference>
<dbReference type="Gene3D" id="3.30.450.40">
    <property type="match status" value="1"/>
</dbReference>
<dbReference type="SMART" id="SM00065">
    <property type="entry name" value="GAF"/>
    <property type="match status" value="1"/>
</dbReference>
<dbReference type="SUPFAM" id="SSF55874">
    <property type="entry name" value="ATPase domain of HSP90 chaperone/DNA topoisomerase II/histidine kinase"/>
    <property type="match status" value="1"/>
</dbReference>
<dbReference type="SUPFAM" id="SSF47384">
    <property type="entry name" value="Homodimeric domain of signal transducing histidine kinase"/>
    <property type="match status" value="1"/>
</dbReference>
<feature type="region of interest" description="Disordered" evidence="1">
    <location>
        <begin position="1"/>
        <end position="39"/>
    </location>
</feature>
<feature type="compositionally biased region" description="Low complexity" evidence="1">
    <location>
        <begin position="1"/>
        <end position="24"/>
    </location>
</feature>
<dbReference type="Proteomes" id="UP000696931">
    <property type="component" value="Unassembled WGS sequence"/>
</dbReference>
<comment type="caution">
    <text evidence="3">The sequence shown here is derived from an EMBL/GenBank/DDBJ whole genome shotgun (WGS) entry which is preliminary data.</text>
</comment>
<dbReference type="Gene3D" id="1.10.287.130">
    <property type="match status" value="1"/>
</dbReference>
<protein>
    <submittedName>
        <fullName evidence="3">GAF domain-containing protein</fullName>
    </submittedName>
</protein>
<evidence type="ECO:0000256" key="1">
    <source>
        <dbReference type="SAM" id="MobiDB-lite"/>
    </source>
</evidence>
<dbReference type="GO" id="GO:0000155">
    <property type="term" value="F:phosphorelay sensor kinase activity"/>
    <property type="evidence" value="ECO:0007669"/>
    <property type="project" value="InterPro"/>
</dbReference>
<feature type="region of interest" description="Disordered" evidence="1">
    <location>
        <begin position="607"/>
        <end position="634"/>
    </location>
</feature>
<sequence length="634" mass="68931">MDHVPQPHAAKPAPAPPSTASGKPDANRWPAPQTLLDPESDLGTIERTLLAFATHPQGAGASRAWLLVWNSRSGLVEGWREAASSASPTLEQALSAARRAGSPDGASERIHAWAESPDRLEGPVAHAWRAQAIASGDGGEQPGAPWAESSRIGAVPLRRGTRAYGVLVCVWAGTVSHEAEALEWLRAAAESNFGAQRRAVETRRLARQARANAELARTSVSAVNLAEVLHLVTRLAAEAVDARGAVLYRTEARGSLKVEVAHGQPVMRDTCARGFLAAAREACATGQACAGERGDEVPHLPPGVSGETSTWAIVPLVAYGRCLGALVVYDGLDRHPCEGAYERADLDHLAALADHAALVLEHARIGEEGRRREQLRSDQSARLRELDRLAAIGEMAVRVAQESRNPLASIAAFVKRAHRELPEEDARREYLEIVLRETERLETMLGEQMEYSQLQRPSLEMQNLNGVVQEALQRFSESLVRRRVRLLKRLAPDLPMLLLDAHRIRRVVENVVAFALESVPMGGRIRVDSRRAADHVVVEIAHDGVRHAGDLLDQLFVPFASGGTAGAAVGLGVAQQIVREHGGEVRLRADGEWSTIFSFTLPIAGNEDRRKAPDRRSVRGERRRRRDDDGTRGS</sequence>
<dbReference type="Pfam" id="PF00512">
    <property type="entry name" value="HisKA"/>
    <property type="match status" value="1"/>
</dbReference>
<dbReference type="InterPro" id="IPR036097">
    <property type="entry name" value="HisK_dim/P_sf"/>
</dbReference>
<dbReference type="CDD" id="cd00082">
    <property type="entry name" value="HisKA"/>
    <property type="match status" value="1"/>
</dbReference>
<dbReference type="PANTHER" id="PTHR45569:SF1">
    <property type="entry name" value="SENSOR PROTEIN KDPD"/>
    <property type="match status" value="1"/>
</dbReference>
<dbReference type="SMART" id="SM00388">
    <property type="entry name" value="HisKA"/>
    <property type="match status" value="1"/>
</dbReference>
<dbReference type="Gene3D" id="3.30.565.10">
    <property type="entry name" value="Histidine kinase-like ATPase, C-terminal domain"/>
    <property type="match status" value="1"/>
</dbReference>
<dbReference type="InterPro" id="IPR003661">
    <property type="entry name" value="HisK_dim/P_dom"/>
</dbReference>
<dbReference type="InterPro" id="IPR003018">
    <property type="entry name" value="GAF"/>
</dbReference>
<dbReference type="Pfam" id="PF01590">
    <property type="entry name" value="GAF"/>
    <property type="match status" value="1"/>
</dbReference>
<dbReference type="SUPFAM" id="SSF55781">
    <property type="entry name" value="GAF domain-like"/>
    <property type="match status" value="1"/>
</dbReference>
<dbReference type="InterPro" id="IPR029016">
    <property type="entry name" value="GAF-like_dom_sf"/>
</dbReference>
<dbReference type="SMART" id="SM00387">
    <property type="entry name" value="HATPase_c"/>
    <property type="match status" value="1"/>
</dbReference>
<name>A0A933SA92_UNCEI</name>
<dbReference type="GO" id="GO:0005886">
    <property type="term" value="C:plasma membrane"/>
    <property type="evidence" value="ECO:0007669"/>
    <property type="project" value="TreeGrafter"/>
</dbReference>
<reference evidence="3" key="1">
    <citation type="submission" date="2020-07" db="EMBL/GenBank/DDBJ databases">
        <title>Huge and variable diversity of episymbiotic CPR bacteria and DPANN archaea in groundwater ecosystems.</title>
        <authorList>
            <person name="He C.Y."/>
            <person name="Keren R."/>
            <person name="Whittaker M."/>
            <person name="Farag I.F."/>
            <person name="Doudna J."/>
            <person name="Cate J.H.D."/>
            <person name="Banfield J.F."/>
        </authorList>
    </citation>
    <scope>NUCLEOTIDE SEQUENCE</scope>
    <source>
        <strain evidence="3">NC_groundwater_1813_Pr3_B-0.1um_71_17</strain>
    </source>
</reference>
<evidence type="ECO:0000313" key="3">
    <source>
        <dbReference type="EMBL" id="MBI5168842.1"/>
    </source>
</evidence>
<dbReference type="InterPro" id="IPR003594">
    <property type="entry name" value="HATPase_dom"/>
</dbReference>
<evidence type="ECO:0000313" key="4">
    <source>
        <dbReference type="Proteomes" id="UP000696931"/>
    </source>
</evidence>